<gene>
    <name evidence="2" type="ORF">GCM10007067_19420</name>
</gene>
<dbReference type="AlphaFoldDB" id="A0A918T1V1"/>
<evidence type="ECO:0000313" key="2">
    <source>
        <dbReference type="EMBL" id="GHA81669.1"/>
    </source>
</evidence>
<feature type="signal peptide" evidence="1">
    <location>
        <begin position="1"/>
        <end position="20"/>
    </location>
</feature>
<protein>
    <submittedName>
        <fullName evidence="2">Uncharacterized protein</fullName>
    </submittedName>
</protein>
<accession>A0A918T1V1</accession>
<keyword evidence="1" id="KW-0732">Signal</keyword>
<dbReference type="RefSeq" id="WP_229792449.1">
    <property type="nucleotide sequence ID" value="NZ_BMYD01000003.1"/>
</dbReference>
<dbReference type="EMBL" id="BMYD01000003">
    <property type="protein sequence ID" value="GHA81669.1"/>
    <property type="molecule type" value="Genomic_DNA"/>
</dbReference>
<name>A0A918T1V1_9GAMM</name>
<evidence type="ECO:0000256" key="1">
    <source>
        <dbReference type="SAM" id="SignalP"/>
    </source>
</evidence>
<dbReference type="Proteomes" id="UP000646426">
    <property type="component" value="Unassembled WGS sequence"/>
</dbReference>
<dbReference type="PROSITE" id="PS51257">
    <property type="entry name" value="PROKAR_LIPOPROTEIN"/>
    <property type="match status" value="1"/>
</dbReference>
<proteinExistence type="predicted"/>
<reference evidence="2" key="1">
    <citation type="journal article" date="2014" name="Int. J. Syst. Evol. Microbiol.">
        <title>Complete genome sequence of Corynebacterium casei LMG S-19264T (=DSM 44701T), isolated from a smear-ripened cheese.</title>
        <authorList>
            <consortium name="US DOE Joint Genome Institute (JGI-PGF)"/>
            <person name="Walter F."/>
            <person name="Albersmeier A."/>
            <person name="Kalinowski J."/>
            <person name="Ruckert C."/>
        </authorList>
    </citation>
    <scope>NUCLEOTIDE SEQUENCE</scope>
    <source>
        <strain evidence="2">KCTC 23077</strain>
    </source>
</reference>
<comment type="caution">
    <text evidence="2">The sequence shown here is derived from an EMBL/GenBank/DDBJ whole genome shotgun (WGS) entry which is preliminary data.</text>
</comment>
<keyword evidence="3" id="KW-1185">Reference proteome</keyword>
<organism evidence="2 3">
    <name type="scientific">Cognatilysobacter bugurensis</name>
    <dbReference type="NCBI Taxonomy" id="543356"/>
    <lineage>
        <taxon>Bacteria</taxon>
        <taxon>Pseudomonadati</taxon>
        <taxon>Pseudomonadota</taxon>
        <taxon>Gammaproteobacteria</taxon>
        <taxon>Lysobacterales</taxon>
        <taxon>Lysobacteraceae</taxon>
        <taxon>Cognatilysobacter</taxon>
    </lineage>
</organism>
<reference evidence="2" key="2">
    <citation type="submission" date="2020-09" db="EMBL/GenBank/DDBJ databases">
        <authorList>
            <person name="Sun Q."/>
            <person name="Kim S."/>
        </authorList>
    </citation>
    <scope>NUCLEOTIDE SEQUENCE</scope>
    <source>
        <strain evidence="2">KCTC 23077</strain>
    </source>
</reference>
<evidence type="ECO:0000313" key="3">
    <source>
        <dbReference type="Proteomes" id="UP000646426"/>
    </source>
</evidence>
<sequence>MPLRLLRVVMLSLLAVFALVGCGSTPKTTQRDRLDALQYTWSAAIRWGDFEGAVQLLDPKQADTATPTALELERYKQVQISGYRDLGESRNIDAGTAVREIEIGVINRHTQAERTVRYRETWRWDPDAKTWWVTSGLPDLWAGQ</sequence>
<feature type="chain" id="PRO_5038009710" evidence="1">
    <location>
        <begin position="21"/>
        <end position="144"/>
    </location>
</feature>